<evidence type="ECO:0000313" key="2">
    <source>
        <dbReference type="EMBL" id="RXF67218.1"/>
    </source>
</evidence>
<dbReference type="EMBL" id="RYFI01000035">
    <property type="protein sequence ID" value="RXF67218.1"/>
    <property type="molecule type" value="Genomic_DNA"/>
</dbReference>
<comment type="caution">
    <text evidence="2">The sequence shown here is derived from an EMBL/GenBank/DDBJ whole genome shotgun (WGS) entry which is preliminary data.</text>
</comment>
<dbReference type="Proteomes" id="UP000289708">
    <property type="component" value="Unassembled WGS sequence"/>
</dbReference>
<dbReference type="InterPro" id="IPR014982">
    <property type="entry name" value="GSCFA"/>
</dbReference>
<gene>
    <name evidence="2" type="ORF">EK403_21525</name>
</gene>
<accession>A0A4Q0M2U4</accession>
<proteinExistence type="predicted"/>
<protein>
    <submittedName>
        <fullName evidence="2">GSCFA family protein</fullName>
    </submittedName>
</protein>
<dbReference type="Pfam" id="PF08885">
    <property type="entry name" value="GSCFA"/>
    <property type="match status" value="1"/>
</dbReference>
<organism evidence="2 3">
    <name type="scientific">Hansschlegelia zhihuaiae</name>
    <dbReference type="NCBI Taxonomy" id="405005"/>
    <lineage>
        <taxon>Bacteria</taxon>
        <taxon>Pseudomonadati</taxon>
        <taxon>Pseudomonadota</taxon>
        <taxon>Alphaproteobacteria</taxon>
        <taxon>Hyphomicrobiales</taxon>
        <taxon>Methylopilaceae</taxon>
        <taxon>Hansschlegelia</taxon>
    </lineage>
</organism>
<evidence type="ECO:0000259" key="1">
    <source>
        <dbReference type="Pfam" id="PF08885"/>
    </source>
</evidence>
<sequence length="356" mass="39074">MDSPYENLPPRNFWRSGVVGHSPGVADDIYVAKFPIKRSYNVATAGSCFAQHIGSYLKRTGCNILDVEPPPPAMSDAIARKYGYGIYSARYGNIYTVRQLLQLVRECSGQFTPNNWIWTKGDAFIDGLRPSVEPKGLTRPDEVVAHRAQHLAAVKLLFSRADLLIFTMGLTEAWVDAPSGTVFPTAPGTLGGDFATSRCKFHNFTFREIYDDFIATREALKAINPSLRFILTVSPVPLTATATKDHVLVATMRSKATLRAVAGELSAELDDVDYFPSFEMVFGPQSMGTFFEPNLRSVRANGVAQVMRVFLKAHGLRDAGDADPDAPARPVAAAETAQAFEDELVCEEVLLEAFAR</sequence>
<name>A0A4Q0M2U4_9HYPH</name>
<dbReference type="RefSeq" id="WP_128779510.1">
    <property type="nucleotide sequence ID" value="NZ_RYFI01000035.1"/>
</dbReference>
<reference evidence="2 3" key="1">
    <citation type="submission" date="2018-12" db="EMBL/GenBank/DDBJ databases">
        <title>bacterium Hansschlegelia zhihuaiae S113.</title>
        <authorList>
            <person name="He J."/>
        </authorList>
    </citation>
    <scope>NUCLEOTIDE SEQUENCE [LARGE SCALE GENOMIC DNA]</scope>
    <source>
        <strain evidence="2 3">S 113</strain>
    </source>
</reference>
<dbReference type="AlphaFoldDB" id="A0A4Q0M2U4"/>
<keyword evidence="3" id="KW-1185">Reference proteome</keyword>
<dbReference type="OrthoDB" id="369216at2"/>
<evidence type="ECO:0000313" key="3">
    <source>
        <dbReference type="Proteomes" id="UP000289708"/>
    </source>
</evidence>
<feature type="domain" description="GSCFA" evidence="1">
    <location>
        <begin position="42"/>
        <end position="310"/>
    </location>
</feature>